<evidence type="ECO:0000256" key="2">
    <source>
        <dbReference type="ARBA" id="ARBA00005254"/>
    </source>
</evidence>
<comment type="caution">
    <text evidence="5">The sequence shown here is derived from an EMBL/GenBank/DDBJ whole genome shotgun (WGS) entry which is preliminary data.</text>
</comment>
<dbReference type="Gene3D" id="1.10.12.10">
    <property type="entry name" value="Lyase 2-enoyl-coa Hydratase, Chain A, domain 2"/>
    <property type="match status" value="1"/>
</dbReference>
<comment type="similarity">
    <text evidence="2">Belongs to the enoyl-CoA hydratase/isomerase family.</text>
</comment>
<evidence type="ECO:0000256" key="1">
    <source>
        <dbReference type="ARBA" id="ARBA00004275"/>
    </source>
</evidence>
<dbReference type="Proteomes" id="UP000746471">
    <property type="component" value="Unassembled WGS sequence"/>
</dbReference>
<dbReference type="InterPro" id="IPR001753">
    <property type="entry name" value="Enoyl-CoA_hydra/iso"/>
</dbReference>
<evidence type="ECO:0000313" key="6">
    <source>
        <dbReference type="Proteomes" id="UP000746471"/>
    </source>
</evidence>
<name>A0ABS5PS17_9FIRM</name>
<dbReference type="RefSeq" id="WP_213236725.1">
    <property type="nucleotide sequence ID" value="NZ_JAHBCL010000014.1"/>
</dbReference>
<dbReference type="InterPro" id="IPR029045">
    <property type="entry name" value="ClpP/crotonase-like_dom_sf"/>
</dbReference>
<keyword evidence="3" id="KW-0576">Peroxisome</keyword>
<evidence type="ECO:0000256" key="3">
    <source>
        <dbReference type="ARBA" id="ARBA00023140"/>
    </source>
</evidence>
<gene>
    <name evidence="5" type="ORF">KHM83_09250</name>
</gene>
<protein>
    <submittedName>
        <fullName evidence="5">Enoyl-CoA hydratase/isomerase family protein</fullName>
    </submittedName>
</protein>
<dbReference type="EMBL" id="JAHBCL010000014">
    <property type="protein sequence ID" value="MBS7526862.1"/>
    <property type="molecule type" value="Genomic_DNA"/>
</dbReference>
<keyword evidence="4" id="KW-0413">Isomerase</keyword>
<reference evidence="5 6" key="1">
    <citation type="submission" date="2021-05" db="EMBL/GenBank/DDBJ databases">
        <title>Fusibacter ferrireducens sp. nov., an anaerobic, sulfur- and Fe-reducing bacterium isolated from the mangrove sediment.</title>
        <authorList>
            <person name="Qiu D."/>
        </authorList>
    </citation>
    <scope>NUCLEOTIDE SEQUENCE [LARGE SCALE GENOMIC DNA]</scope>
    <source>
        <strain evidence="5 6">DSM 12116</strain>
    </source>
</reference>
<dbReference type="Gene3D" id="3.90.226.10">
    <property type="entry name" value="2-enoyl-CoA Hydratase, Chain A, domain 1"/>
    <property type="match status" value="1"/>
</dbReference>
<dbReference type="InterPro" id="IPR014748">
    <property type="entry name" value="Enoyl-CoA_hydra_C"/>
</dbReference>
<dbReference type="Pfam" id="PF00378">
    <property type="entry name" value="ECH_1"/>
    <property type="match status" value="1"/>
</dbReference>
<comment type="subcellular location">
    <subcellularLocation>
        <location evidence="1">Peroxisome</location>
    </subcellularLocation>
</comment>
<proteinExistence type="inferred from homology"/>
<dbReference type="SUPFAM" id="SSF52096">
    <property type="entry name" value="ClpP/crotonase"/>
    <property type="match status" value="1"/>
</dbReference>
<dbReference type="PANTHER" id="PTHR43684:SF1">
    <property type="entry name" value="ENOYL-COA DELTA ISOMERASE 2"/>
    <property type="match status" value="1"/>
</dbReference>
<dbReference type="InterPro" id="IPR051053">
    <property type="entry name" value="ECH/Chromodomain_protein"/>
</dbReference>
<evidence type="ECO:0000256" key="4">
    <source>
        <dbReference type="ARBA" id="ARBA00023235"/>
    </source>
</evidence>
<dbReference type="PANTHER" id="PTHR43684">
    <property type="match status" value="1"/>
</dbReference>
<evidence type="ECO:0000313" key="5">
    <source>
        <dbReference type="EMBL" id="MBS7526862.1"/>
    </source>
</evidence>
<organism evidence="5 6">
    <name type="scientific">Fusibacter paucivorans</name>
    <dbReference type="NCBI Taxonomy" id="76009"/>
    <lineage>
        <taxon>Bacteria</taxon>
        <taxon>Bacillati</taxon>
        <taxon>Bacillota</taxon>
        <taxon>Clostridia</taxon>
        <taxon>Eubacteriales</taxon>
        <taxon>Eubacteriales Family XII. Incertae Sedis</taxon>
        <taxon>Fusibacter</taxon>
    </lineage>
</organism>
<keyword evidence="6" id="KW-1185">Reference proteome</keyword>
<dbReference type="CDD" id="cd06558">
    <property type="entry name" value="crotonase-like"/>
    <property type="match status" value="1"/>
</dbReference>
<accession>A0ABS5PS17</accession>
<sequence>MNHSEYQHIVLEVRNRIAWVTLNRPNDANAFDLALSKELLYALLDCDASEEVLAVIITGNGKMFSAGGDLKAFMGSEQGASYCLKEVTVYLHSAIAKMVRMAKPVIIAVNGVAAGAGMSLACAGDFIIASEKAKFTMAYTKAGLTPDAASTYFLPRIVGMNRAIELATTNRVLTAQEALEWGIAYQVVPADQLMEKAEALAAALTSGSVQAFGAVKKLMHIGWTSTLETQMENEAAMIANISTTADGQEGMQAFLEKRSPVFNR</sequence>